<dbReference type="EMBL" id="CADCVU010000028">
    <property type="protein sequence ID" value="CAA9483601.1"/>
    <property type="molecule type" value="Genomic_DNA"/>
</dbReference>
<dbReference type="AlphaFoldDB" id="A0A6J4S2S6"/>
<gene>
    <name evidence="2" type="ORF">AVDCRST_MAG45-314</name>
</gene>
<sequence>MSDPAISAACFDPQSDTHAVLRSGMGIIFRGESPDIVDEPPELARTGTGWQARSAGALELAFEPIAEEGRLGGSKARLCRVRGRVAQTALDCLGTVTETRRAPVWDELDATRSISAIFDPGHAVTLFARRPRGAGGHGEEELTGWLLEDGVLHELEDVRLSTIYDGDGRQRSAGLELWVPGEDFPRRLAGQARAGLSLALEGLLVHAAVFGWRMEGREGVGAYELTVRDRGGAAA</sequence>
<name>A0A6J4S2S6_9ACTN</name>
<organism evidence="2">
    <name type="scientific">uncultured Solirubrobacterales bacterium</name>
    <dbReference type="NCBI Taxonomy" id="768556"/>
    <lineage>
        <taxon>Bacteria</taxon>
        <taxon>Bacillati</taxon>
        <taxon>Actinomycetota</taxon>
        <taxon>Thermoleophilia</taxon>
        <taxon>Solirubrobacterales</taxon>
        <taxon>environmental samples</taxon>
    </lineage>
</organism>
<reference evidence="2" key="1">
    <citation type="submission" date="2020-02" db="EMBL/GenBank/DDBJ databases">
        <authorList>
            <person name="Meier V. D."/>
        </authorList>
    </citation>
    <scope>NUCLEOTIDE SEQUENCE</scope>
    <source>
        <strain evidence="2">AVDCRST_MAG45</strain>
    </source>
</reference>
<feature type="domain" description="DUF7064" evidence="1">
    <location>
        <begin position="105"/>
        <end position="225"/>
    </location>
</feature>
<dbReference type="Pfam" id="PF23212">
    <property type="entry name" value="DUF7064"/>
    <property type="match status" value="1"/>
</dbReference>
<proteinExistence type="predicted"/>
<protein>
    <recommendedName>
        <fullName evidence="1">DUF7064 domain-containing protein</fullName>
    </recommendedName>
</protein>
<accession>A0A6J4S2S6</accession>
<evidence type="ECO:0000259" key="1">
    <source>
        <dbReference type="Pfam" id="PF23212"/>
    </source>
</evidence>
<dbReference type="InterPro" id="IPR055492">
    <property type="entry name" value="DUF7064"/>
</dbReference>
<evidence type="ECO:0000313" key="2">
    <source>
        <dbReference type="EMBL" id="CAA9483601.1"/>
    </source>
</evidence>